<dbReference type="InterPro" id="IPR001962">
    <property type="entry name" value="Asn_synthase"/>
</dbReference>
<reference evidence="13" key="1">
    <citation type="submission" date="2021-02" db="EMBL/GenBank/DDBJ databases">
        <title>Infant gut strain persistence is associated with maternal origin, phylogeny, and functional potential including surface adhesion and iron acquisition.</title>
        <authorList>
            <person name="Lou Y.C."/>
        </authorList>
    </citation>
    <scope>NUCLEOTIDE SEQUENCE</scope>
    <source>
        <strain evidence="13">L3_101_000M1_dasL3_101_000M1_concoct_87</strain>
    </source>
</reference>
<dbReference type="GO" id="GO:0005524">
    <property type="term" value="F:ATP binding"/>
    <property type="evidence" value="ECO:0007669"/>
    <property type="project" value="UniProtKB-KW"/>
</dbReference>
<evidence type="ECO:0000256" key="2">
    <source>
        <dbReference type="ARBA" id="ARBA00005752"/>
    </source>
</evidence>
<evidence type="ECO:0000313" key="14">
    <source>
        <dbReference type="Proteomes" id="UP000759273"/>
    </source>
</evidence>
<accession>A0A943D762</accession>
<dbReference type="Gene3D" id="3.40.50.620">
    <property type="entry name" value="HUPs"/>
    <property type="match status" value="1"/>
</dbReference>
<dbReference type="CDD" id="cd01991">
    <property type="entry name" value="Asn_synthase_B_C"/>
    <property type="match status" value="1"/>
</dbReference>
<evidence type="ECO:0000256" key="5">
    <source>
        <dbReference type="ARBA" id="ARBA00022840"/>
    </source>
</evidence>
<evidence type="ECO:0000256" key="7">
    <source>
        <dbReference type="ARBA" id="ARBA00022962"/>
    </source>
</evidence>
<evidence type="ECO:0000256" key="9">
    <source>
        <dbReference type="PIRSR" id="PIRSR001589-1"/>
    </source>
</evidence>
<dbReference type="Pfam" id="PF13537">
    <property type="entry name" value="GATase_7"/>
    <property type="match status" value="1"/>
</dbReference>
<dbReference type="Proteomes" id="UP000759273">
    <property type="component" value="Unassembled WGS sequence"/>
</dbReference>
<dbReference type="PROSITE" id="PS51278">
    <property type="entry name" value="GATASE_TYPE_2"/>
    <property type="match status" value="1"/>
</dbReference>
<evidence type="ECO:0000259" key="12">
    <source>
        <dbReference type="PROSITE" id="PS51278"/>
    </source>
</evidence>
<evidence type="ECO:0000313" key="13">
    <source>
        <dbReference type="EMBL" id="MBS5331405.1"/>
    </source>
</evidence>
<dbReference type="EMBL" id="JAGZGG010000004">
    <property type="protein sequence ID" value="MBS5331405.1"/>
    <property type="molecule type" value="Genomic_DNA"/>
</dbReference>
<dbReference type="PIRSF" id="PIRSF001589">
    <property type="entry name" value="Asn_synthetase_glu-h"/>
    <property type="match status" value="1"/>
</dbReference>
<evidence type="ECO:0000256" key="4">
    <source>
        <dbReference type="ARBA" id="ARBA00022741"/>
    </source>
</evidence>
<dbReference type="GO" id="GO:0005829">
    <property type="term" value="C:cytosol"/>
    <property type="evidence" value="ECO:0007669"/>
    <property type="project" value="TreeGrafter"/>
</dbReference>
<dbReference type="InterPro" id="IPR029055">
    <property type="entry name" value="Ntn_hydrolases_N"/>
</dbReference>
<keyword evidence="5 10" id="KW-0067">ATP-binding</keyword>
<keyword evidence="9" id="KW-0028">Amino-acid biosynthesis</keyword>
<dbReference type="PANTHER" id="PTHR43284:SF1">
    <property type="entry name" value="ASPARAGINE SYNTHETASE"/>
    <property type="match status" value="1"/>
</dbReference>
<proteinExistence type="inferred from homology"/>
<keyword evidence="7 9" id="KW-0315">Glutamine amidotransferase</keyword>
<name>A0A943D762_9FIRM</name>
<feature type="binding site" evidence="10">
    <location>
        <position position="106"/>
    </location>
    <ligand>
        <name>L-glutamine</name>
        <dbReference type="ChEBI" id="CHEBI:58359"/>
    </ligand>
</feature>
<dbReference type="Pfam" id="PF00733">
    <property type="entry name" value="Asn_synthase"/>
    <property type="match status" value="1"/>
</dbReference>
<dbReference type="InterPro" id="IPR051786">
    <property type="entry name" value="ASN_synthetase/amidase"/>
</dbReference>
<protein>
    <recommendedName>
        <fullName evidence="3">asparagine synthase (glutamine-hydrolyzing)</fullName>
        <ecNumber evidence="3">6.3.5.4</ecNumber>
    </recommendedName>
</protein>
<evidence type="ECO:0000256" key="3">
    <source>
        <dbReference type="ARBA" id="ARBA00012737"/>
    </source>
</evidence>
<keyword evidence="4 10" id="KW-0547">Nucleotide-binding</keyword>
<dbReference type="InterPro" id="IPR006426">
    <property type="entry name" value="Asn_synth_AEB"/>
</dbReference>
<dbReference type="InterPro" id="IPR014729">
    <property type="entry name" value="Rossmann-like_a/b/a_fold"/>
</dbReference>
<sequence>MGAESMCGIVGFTTAAGHDPAAAKRTAQAMADLIRHRGPDGEGYYADAYAALGHRRLSIIDLAGGGQPMFNEDGTLVVVFNGEIYNYKALHAELTARGHTFATDSDTEVLLHGYEAWGGDLPKHLRGMFAFALWDRTAETLFCARDLFGIKPLYYYKKGDVLLFASEIKAFLAHPAFEKRLNEARLPDWLSMEYLPDDETMFLGVYELPPAHTLTWHDGRLTTRRYAAPRFRARRGRSLGAWAEKIGQTLAESADAHRIADVAVGCFLSGGVDSSLVTRETARSQPNVQCFSVGYAEGSYSELPAARAAARALGVPLTETTVTAAEFFAANRAIQWYLDEPMPNPAEVPLYFLCKTARQRVKVVLSGEGADELFGGYPLYRQAVWAERWQALPHSLRRWLAAALPGCGFLRRGAQPRWQRCARANYVFETAQERDKYLKRPSNTPSPARRCKPYFDAVRGLDEPTALQWVDLQTWLPRDILRKADRMSMAHSLELRVPFLDRRVLAVALGLPRRYRCTGRRGKIALRAAAARRLPGALAANPKRGFPVPLADWLCQDEYYKRVRTKFTGPVAERFFDTAALCALLDAHRAGKTNAMTKLWAFYCFIEWYEVYFVEEFPPIL</sequence>
<feature type="domain" description="Glutamine amidotransferase type-2" evidence="12">
    <location>
        <begin position="7"/>
        <end position="219"/>
    </location>
</feature>
<comment type="pathway">
    <text evidence="1">Amino-acid biosynthesis; L-asparagine biosynthesis; L-asparagine from L-aspartate (L-Gln route): step 1/1.</text>
</comment>
<dbReference type="InterPro" id="IPR017932">
    <property type="entry name" value="GATase_2_dom"/>
</dbReference>
<dbReference type="AlphaFoldDB" id="A0A943D762"/>
<comment type="catalytic activity">
    <reaction evidence="8">
        <text>L-aspartate + L-glutamine + ATP + H2O = L-asparagine + L-glutamate + AMP + diphosphate + H(+)</text>
        <dbReference type="Rhea" id="RHEA:12228"/>
        <dbReference type="ChEBI" id="CHEBI:15377"/>
        <dbReference type="ChEBI" id="CHEBI:15378"/>
        <dbReference type="ChEBI" id="CHEBI:29985"/>
        <dbReference type="ChEBI" id="CHEBI:29991"/>
        <dbReference type="ChEBI" id="CHEBI:30616"/>
        <dbReference type="ChEBI" id="CHEBI:33019"/>
        <dbReference type="ChEBI" id="CHEBI:58048"/>
        <dbReference type="ChEBI" id="CHEBI:58359"/>
        <dbReference type="ChEBI" id="CHEBI:456215"/>
        <dbReference type="EC" id="6.3.5.4"/>
    </reaction>
</comment>
<dbReference type="PANTHER" id="PTHR43284">
    <property type="entry name" value="ASPARAGINE SYNTHETASE (GLUTAMINE-HYDROLYZING)"/>
    <property type="match status" value="1"/>
</dbReference>
<evidence type="ECO:0000256" key="10">
    <source>
        <dbReference type="PIRSR" id="PIRSR001589-2"/>
    </source>
</evidence>
<keyword evidence="13" id="KW-0436">Ligase</keyword>
<feature type="binding site" evidence="10">
    <location>
        <begin position="366"/>
        <end position="367"/>
    </location>
    <ligand>
        <name>ATP</name>
        <dbReference type="ChEBI" id="CHEBI:30616"/>
    </ligand>
</feature>
<evidence type="ECO:0000256" key="11">
    <source>
        <dbReference type="PIRSR" id="PIRSR001589-3"/>
    </source>
</evidence>
<gene>
    <name evidence="13" type="primary">asnB</name>
    <name evidence="13" type="ORF">KHY36_02605</name>
</gene>
<dbReference type="SUPFAM" id="SSF56235">
    <property type="entry name" value="N-terminal nucleophile aminohydrolases (Ntn hydrolases)"/>
    <property type="match status" value="1"/>
</dbReference>
<dbReference type="SUPFAM" id="SSF52402">
    <property type="entry name" value="Adenine nucleotide alpha hydrolases-like"/>
    <property type="match status" value="1"/>
</dbReference>
<comment type="similarity">
    <text evidence="2">Belongs to the asparagine synthetase family.</text>
</comment>
<evidence type="ECO:0000256" key="1">
    <source>
        <dbReference type="ARBA" id="ARBA00005187"/>
    </source>
</evidence>
<organism evidence="13 14">
    <name type="scientific">Subdoligranulum variabile</name>
    <dbReference type="NCBI Taxonomy" id="214851"/>
    <lineage>
        <taxon>Bacteria</taxon>
        <taxon>Bacillati</taxon>
        <taxon>Bacillota</taxon>
        <taxon>Clostridia</taxon>
        <taxon>Eubacteriales</taxon>
        <taxon>Oscillospiraceae</taxon>
        <taxon>Subdoligranulum</taxon>
    </lineage>
</organism>
<dbReference type="Gene3D" id="3.60.20.10">
    <property type="entry name" value="Glutamine Phosphoribosylpyrophosphate, subunit 1, domain 1"/>
    <property type="match status" value="1"/>
</dbReference>
<dbReference type="NCBIfam" id="TIGR01536">
    <property type="entry name" value="asn_synth_AEB"/>
    <property type="match status" value="1"/>
</dbReference>
<dbReference type="InterPro" id="IPR033738">
    <property type="entry name" value="AsnB_N"/>
</dbReference>
<feature type="site" description="Important for beta-aspartyl-AMP intermediate formation" evidence="11">
    <location>
        <position position="368"/>
    </location>
</feature>
<evidence type="ECO:0000256" key="6">
    <source>
        <dbReference type="ARBA" id="ARBA00022888"/>
    </source>
</evidence>
<feature type="binding site" evidence="10">
    <location>
        <position position="293"/>
    </location>
    <ligand>
        <name>ATP</name>
        <dbReference type="ChEBI" id="CHEBI:30616"/>
    </ligand>
</feature>
<dbReference type="GO" id="GO:0004066">
    <property type="term" value="F:asparagine synthase (glutamine-hydrolyzing) activity"/>
    <property type="evidence" value="ECO:0007669"/>
    <property type="project" value="UniProtKB-EC"/>
</dbReference>
<keyword evidence="6 9" id="KW-0061">Asparagine biosynthesis</keyword>
<evidence type="ECO:0000256" key="8">
    <source>
        <dbReference type="ARBA" id="ARBA00048741"/>
    </source>
</evidence>
<comment type="caution">
    <text evidence="13">The sequence shown here is derived from an EMBL/GenBank/DDBJ whole genome shotgun (WGS) entry which is preliminary data.</text>
</comment>
<dbReference type="EC" id="6.3.5.4" evidence="3"/>
<feature type="active site" description="For GATase activity" evidence="9">
    <location>
        <position position="7"/>
    </location>
</feature>
<dbReference type="GO" id="GO:0006529">
    <property type="term" value="P:asparagine biosynthetic process"/>
    <property type="evidence" value="ECO:0007669"/>
    <property type="project" value="UniProtKB-KW"/>
</dbReference>
<dbReference type="CDD" id="cd00712">
    <property type="entry name" value="AsnB"/>
    <property type="match status" value="1"/>
</dbReference>